<evidence type="ECO:0000313" key="9">
    <source>
        <dbReference type="EMBL" id="QDH21885.1"/>
    </source>
</evidence>
<evidence type="ECO:0000259" key="8">
    <source>
        <dbReference type="Pfam" id="PF08281"/>
    </source>
</evidence>
<keyword evidence="2" id="KW-0805">Transcription regulation</keyword>
<dbReference type="OrthoDB" id="2381154at2"/>
<sequence>MEKTFAALIREHGAALSAYCRFLTGCKSESEDLLQETWLKAWTAYGAKERTWNRAYLRSIAYHAWIDRVRKVREESGYEADEEATTSEEDDPLRLWAAAERIVRLLTPEQRTVYLLMEYMRFTASETAALLRTTEGGVKASLHRARKKLGAQHRERIEECSGLHGEERVQPEESTVFAYLEAIRLQDVRALLVLRNGGSAEDAAIAVRCAGNGGAGRSAADAERRVPAAPVSSLARSRAA</sequence>
<evidence type="ECO:0000256" key="2">
    <source>
        <dbReference type="ARBA" id="ARBA00023015"/>
    </source>
</evidence>
<dbReference type="AlphaFoldDB" id="A0A4Y6V0T5"/>
<feature type="domain" description="RNA polymerase sigma factor 70 region 4 type 2" evidence="8">
    <location>
        <begin position="100"/>
        <end position="149"/>
    </location>
</feature>
<keyword evidence="5" id="KW-0804">Transcription</keyword>
<keyword evidence="3" id="KW-0731">Sigma factor</keyword>
<dbReference type="Pfam" id="PF08281">
    <property type="entry name" value="Sigma70_r4_2"/>
    <property type="match status" value="1"/>
</dbReference>
<dbReference type="InterPro" id="IPR013249">
    <property type="entry name" value="RNA_pol_sigma70_r4_t2"/>
</dbReference>
<feature type="domain" description="RNA polymerase sigma-70 region 2" evidence="7">
    <location>
        <begin position="8"/>
        <end position="73"/>
    </location>
</feature>
<dbReference type="NCBIfam" id="TIGR02937">
    <property type="entry name" value="sigma70-ECF"/>
    <property type="match status" value="1"/>
</dbReference>
<dbReference type="InterPro" id="IPR036388">
    <property type="entry name" value="WH-like_DNA-bd_sf"/>
</dbReference>
<evidence type="ECO:0000256" key="6">
    <source>
        <dbReference type="SAM" id="MobiDB-lite"/>
    </source>
</evidence>
<dbReference type="InterPro" id="IPR013325">
    <property type="entry name" value="RNA_pol_sigma_r2"/>
</dbReference>
<dbReference type="PANTHER" id="PTHR43133">
    <property type="entry name" value="RNA POLYMERASE ECF-TYPE SIGMA FACTO"/>
    <property type="match status" value="1"/>
</dbReference>
<comment type="similarity">
    <text evidence="1">Belongs to the sigma-70 factor family. ECF subfamily.</text>
</comment>
<dbReference type="GO" id="GO:0006352">
    <property type="term" value="P:DNA-templated transcription initiation"/>
    <property type="evidence" value="ECO:0007669"/>
    <property type="project" value="InterPro"/>
</dbReference>
<proteinExistence type="inferred from homology"/>
<dbReference type="PANTHER" id="PTHR43133:SF8">
    <property type="entry name" value="RNA POLYMERASE SIGMA FACTOR HI_1459-RELATED"/>
    <property type="match status" value="1"/>
</dbReference>
<dbReference type="GO" id="GO:0016987">
    <property type="term" value="F:sigma factor activity"/>
    <property type="evidence" value="ECO:0007669"/>
    <property type="project" value="UniProtKB-KW"/>
</dbReference>
<accession>A0A4Y6V0T5</accession>
<dbReference type="KEGG" id="saca:FFV09_14180"/>
<dbReference type="EMBL" id="CP041217">
    <property type="protein sequence ID" value="QDH21885.1"/>
    <property type="molecule type" value="Genomic_DNA"/>
</dbReference>
<evidence type="ECO:0000259" key="7">
    <source>
        <dbReference type="Pfam" id="PF04542"/>
    </source>
</evidence>
<feature type="region of interest" description="Disordered" evidence="6">
    <location>
        <begin position="216"/>
        <end position="240"/>
    </location>
</feature>
<dbReference type="InterPro" id="IPR014284">
    <property type="entry name" value="RNA_pol_sigma-70_dom"/>
</dbReference>
<evidence type="ECO:0000256" key="5">
    <source>
        <dbReference type="ARBA" id="ARBA00023163"/>
    </source>
</evidence>
<gene>
    <name evidence="9" type="ORF">FFV09_14180</name>
</gene>
<dbReference type="GO" id="GO:0003677">
    <property type="term" value="F:DNA binding"/>
    <property type="evidence" value="ECO:0007669"/>
    <property type="project" value="UniProtKB-KW"/>
</dbReference>
<protein>
    <submittedName>
        <fullName evidence="9">Sigma-70 family RNA polymerase sigma factor</fullName>
    </submittedName>
</protein>
<evidence type="ECO:0000256" key="3">
    <source>
        <dbReference type="ARBA" id="ARBA00023082"/>
    </source>
</evidence>
<dbReference type="Proteomes" id="UP000316968">
    <property type="component" value="Chromosome"/>
</dbReference>
<evidence type="ECO:0000256" key="1">
    <source>
        <dbReference type="ARBA" id="ARBA00010641"/>
    </source>
</evidence>
<dbReference type="SUPFAM" id="SSF88659">
    <property type="entry name" value="Sigma3 and sigma4 domains of RNA polymerase sigma factors"/>
    <property type="match status" value="1"/>
</dbReference>
<dbReference type="RefSeq" id="WP_141448429.1">
    <property type="nucleotide sequence ID" value="NZ_CP041217.1"/>
</dbReference>
<dbReference type="InterPro" id="IPR007627">
    <property type="entry name" value="RNA_pol_sigma70_r2"/>
</dbReference>
<evidence type="ECO:0000313" key="10">
    <source>
        <dbReference type="Proteomes" id="UP000316968"/>
    </source>
</evidence>
<reference evidence="9 10" key="1">
    <citation type="submission" date="2019-06" db="EMBL/GenBank/DDBJ databases">
        <title>Saccharibacillus brassicae sp. nov., an endophytic bacterium isolated from Chinese cabbage seeds (Brassica pekinensis).</title>
        <authorList>
            <person name="Jiang L."/>
            <person name="Lee J."/>
            <person name="Kim S.W."/>
        </authorList>
    </citation>
    <scope>NUCLEOTIDE SEQUENCE [LARGE SCALE GENOMIC DNA]</scope>
    <source>
        <strain evidence="10">KCTC 43072 / ATSA2</strain>
    </source>
</reference>
<keyword evidence="10" id="KW-1185">Reference proteome</keyword>
<dbReference type="SUPFAM" id="SSF88946">
    <property type="entry name" value="Sigma2 domain of RNA polymerase sigma factors"/>
    <property type="match status" value="1"/>
</dbReference>
<organism evidence="9 10">
    <name type="scientific">Saccharibacillus brassicae</name>
    <dbReference type="NCBI Taxonomy" id="2583377"/>
    <lineage>
        <taxon>Bacteria</taxon>
        <taxon>Bacillati</taxon>
        <taxon>Bacillota</taxon>
        <taxon>Bacilli</taxon>
        <taxon>Bacillales</taxon>
        <taxon>Paenibacillaceae</taxon>
        <taxon>Saccharibacillus</taxon>
    </lineage>
</organism>
<dbReference type="Pfam" id="PF04542">
    <property type="entry name" value="Sigma70_r2"/>
    <property type="match status" value="1"/>
</dbReference>
<name>A0A4Y6V0T5_SACBS</name>
<dbReference type="Gene3D" id="1.10.10.10">
    <property type="entry name" value="Winged helix-like DNA-binding domain superfamily/Winged helix DNA-binding domain"/>
    <property type="match status" value="1"/>
</dbReference>
<dbReference type="InterPro" id="IPR013324">
    <property type="entry name" value="RNA_pol_sigma_r3/r4-like"/>
</dbReference>
<dbReference type="Gene3D" id="1.10.1740.10">
    <property type="match status" value="1"/>
</dbReference>
<keyword evidence="4" id="KW-0238">DNA-binding</keyword>
<dbReference type="InterPro" id="IPR039425">
    <property type="entry name" value="RNA_pol_sigma-70-like"/>
</dbReference>
<evidence type="ECO:0000256" key="4">
    <source>
        <dbReference type="ARBA" id="ARBA00023125"/>
    </source>
</evidence>